<name>A0A1C3P0S1_9ACTN</name>
<dbReference type="Proteomes" id="UP000199013">
    <property type="component" value="Unassembled WGS sequence"/>
</dbReference>
<evidence type="ECO:0000313" key="3">
    <source>
        <dbReference type="Proteomes" id="UP000199013"/>
    </source>
</evidence>
<dbReference type="AlphaFoldDB" id="A0A1C3P0S1"/>
<evidence type="ECO:0000313" key="2">
    <source>
        <dbReference type="EMBL" id="SBW23419.1"/>
    </source>
</evidence>
<reference evidence="3" key="1">
    <citation type="submission" date="2016-02" db="EMBL/GenBank/DDBJ databases">
        <authorList>
            <person name="Wibberg D."/>
        </authorList>
    </citation>
    <scope>NUCLEOTIDE SEQUENCE [LARGE SCALE GENOMIC DNA]</scope>
</reference>
<feature type="region of interest" description="Disordered" evidence="1">
    <location>
        <begin position="1"/>
        <end position="50"/>
    </location>
</feature>
<gene>
    <name evidence="2" type="ORF">FDG2_3769</name>
</gene>
<organism evidence="2 3">
    <name type="scientific">Candidatus Protofrankia californiensis</name>
    <dbReference type="NCBI Taxonomy" id="1839754"/>
    <lineage>
        <taxon>Bacteria</taxon>
        <taxon>Bacillati</taxon>
        <taxon>Actinomycetota</taxon>
        <taxon>Actinomycetes</taxon>
        <taxon>Frankiales</taxon>
        <taxon>Frankiaceae</taxon>
        <taxon>Protofrankia</taxon>
    </lineage>
</organism>
<evidence type="ECO:0000256" key="1">
    <source>
        <dbReference type="SAM" id="MobiDB-lite"/>
    </source>
</evidence>
<sequence length="50" mass="5377">MANPRQPTIRLSVRGPTATSAQRAVNHFEPGERLPTGGMFGPKTDVAVKM</sequence>
<dbReference type="EMBL" id="FLUV01001581">
    <property type="protein sequence ID" value="SBW23419.1"/>
    <property type="molecule type" value="Genomic_DNA"/>
</dbReference>
<accession>A0A1C3P0S1</accession>
<keyword evidence="3" id="KW-1185">Reference proteome</keyword>
<proteinExistence type="predicted"/>
<protein>
    <submittedName>
        <fullName evidence="2">Uncharacterized protein</fullName>
    </submittedName>
</protein>